<dbReference type="Proteomes" id="UP001166674">
    <property type="component" value="Unassembled WGS sequence"/>
</dbReference>
<dbReference type="InterPro" id="IPR017970">
    <property type="entry name" value="Homeobox_CS"/>
</dbReference>
<reference evidence="9" key="1">
    <citation type="submission" date="2020-03" db="EMBL/GenBank/DDBJ databases">
        <title>Studies in the Genomics of Life Span.</title>
        <authorList>
            <person name="Glass D."/>
        </authorList>
    </citation>
    <scope>NUCLEOTIDE SEQUENCE</scope>
    <source>
        <strain evidence="9">SUZIE</strain>
        <tissue evidence="9">Muscle</tissue>
    </source>
</reference>
<dbReference type="PROSITE" id="PS50071">
    <property type="entry name" value="HOMEOBOX_2"/>
    <property type="match status" value="1"/>
</dbReference>
<protein>
    <submittedName>
        <fullName evidence="9">Homeobox protein DLX-4</fullName>
    </submittedName>
</protein>
<evidence type="ECO:0000313" key="10">
    <source>
        <dbReference type="Proteomes" id="UP001166674"/>
    </source>
</evidence>
<dbReference type="InterPro" id="IPR000047">
    <property type="entry name" value="HTH_motif"/>
</dbReference>
<dbReference type="InterPro" id="IPR020479">
    <property type="entry name" value="HD_metazoa"/>
</dbReference>
<dbReference type="GO" id="GO:0000978">
    <property type="term" value="F:RNA polymerase II cis-regulatory region sequence-specific DNA binding"/>
    <property type="evidence" value="ECO:0007669"/>
    <property type="project" value="TreeGrafter"/>
</dbReference>
<dbReference type="FunFam" id="1.10.10.60:FF:000424">
    <property type="entry name" value="ANTP homeobox protein"/>
    <property type="match status" value="1"/>
</dbReference>
<dbReference type="PANTHER" id="PTHR24327">
    <property type="entry name" value="HOMEOBOX PROTEIN"/>
    <property type="match status" value="1"/>
</dbReference>
<evidence type="ECO:0000313" key="9">
    <source>
        <dbReference type="EMBL" id="MBZ3886818.1"/>
    </source>
</evidence>
<evidence type="ECO:0000256" key="1">
    <source>
        <dbReference type="ARBA" id="ARBA00007916"/>
    </source>
</evidence>
<dbReference type="Pfam" id="PF00046">
    <property type="entry name" value="Homeodomain"/>
    <property type="match status" value="1"/>
</dbReference>
<evidence type="ECO:0000256" key="5">
    <source>
        <dbReference type="PROSITE-ProRule" id="PRU00108"/>
    </source>
</evidence>
<name>A0AA41NAG3_SCICA</name>
<evidence type="ECO:0000256" key="2">
    <source>
        <dbReference type="ARBA" id="ARBA00023125"/>
    </source>
</evidence>
<dbReference type="InterPro" id="IPR001356">
    <property type="entry name" value="HD"/>
</dbReference>
<evidence type="ECO:0000256" key="7">
    <source>
        <dbReference type="SAM" id="MobiDB-lite"/>
    </source>
</evidence>
<dbReference type="AlphaFoldDB" id="A0AA41NAG3"/>
<comment type="subcellular location">
    <subcellularLocation>
        <location evidence="5 6">Nucleus</location>
    </subcellularLocation>
</comment>
<dbReference type="GO" id="GO:0030154">
    <property type="term" value="P:cell differentiation"/>
    <property type="evidence" value="ECO:0007669"/>
    <property type="project" value="TreeGrafter"/>
</dbReference>
<sequence>MTSLPCPLPGRDASKAVFPDLAPVPSVVANYPLGTSPATAASPDLSYSGPYGHLLSYPYTGPATPGDSYLHCQPPVAPSRPLGGPAESPQEPDTELEKPVMSPEPSQRHLLAPAKKQRKPRTIYSSLQLQHLNQRFQHTQYLALPERAQLAAQLGLTQTQVKIWFQNKRSKYKKLLKQNSGGQEGDFPGRPASLSPCSPPLPYLWDLPKAAALPTGGYGNSFGAWYQHHSPDVLAPPQMIPALIKCSVSSESARLPPRCSCLHAALKPNCSAQPRLAAATLTLASPLASVG</sequence>
<dbReference type="PRINTS" id="PR00024">
    <property type="entry name" value="HOMEOBOX"/>
</dbReference>
<keyword evidence="3 5" id="KW-0371">Homeobox</keyword>
<keyword evidence="2 5" id="KW-0238">DNA-binding</keyword>
<feature type="region of interest" description="Disordered" evidence="7">
    <location>
        <begin position="66"/>
        <end position="119"/>
    </location>
</feature>
<gene>
    <name evidence="9" type="ORF">SUZIE_189850</name>
</gene>
<accession>A0AA41NAG3</accession>
<comment type="caution">
    <text evidence="9">The sequence shown here is derived from an EMBL/GenBank/DDBJ whole genome shotgun (WGS) entry which is preliminary data.</text>
</comment>
<dbReference type="InterPro" id="IPR009057">
    <property type="entry name" value="Homeodomain-like_sf"/>
</dbReference>
<evidence type="ECO:0000259" key="8">
    <source>
        <dbReference type="PROSITE" id="PS50071"/>
    </source>
</evidence>
<comment type="similarity">
    <text evidence="1">Belongs to the distal-less homeobox family.</text>
</comment>
<dbReference type="SMART" id="SM00389">
    <property type="entry name" value="HOX"/>
    <property type="match status" value="1"/>
</dbReference>
<dbReference type="InterPro" id="IPR050460">
    <property type="entry name" value="Distal-less_Homeobox_TF"/>
</dbReference>
<dbReference type="GO" id="GO:0005634">
    <property type="term" value="C:nucleus"/>
    <property type="evidence" value="ECO:0007669"/>
    <property type="project" value="UniProtKB-SubCell"/>
</dbReference>
<dbReference type="PROSITE" id="PS00027">
    <property type="entry name" value="HOMEOBOX_1"/>
    <property type="match status" value="1"/>
</dbReference>
<dbReference type="SUPFAM" id="SSF46689">
    <property type="entry name" value="Homeodomain-like"/>
    <property type="match status" value="1"/>
</dbReference>
<dbReference type="CDD" id="cd00086">
    <property type="entry name" value="homeodomain"/>
    <property type="match status" value="1"/>
</dbReference>
<evidence type="ECO:0000256" key="4">
    <source>
        <dbReference type="ARBA" id="ARBA00023242"/>
    </source>
</evidence>
<proteinExistence type="inferred from homology"/>
<dbReference type="GO" id="GO:0000981">
    <property type="term" value="F:DNA-binding transcription factor activity, RNA polymerase II-specific"/>
    <property type="evidence" value="ECO:0007669"/>
    <property type="project" value="InterPro"/>
</dbReference>
<dbReference type="PRINTS" id="PR00031">
    <property type="entry name" value="HTHREPRESSR"/>
</dbReference>
<keyword evidence="10" id="KW-1185">Reference proteome</keyword>
<keyword evidence="4 5" id="KW-0539">Nucleus</keyword>
<feature type="domain" description="Homeobox" evidence="8">
    <location>
        <begin position="115"/>
        <end position="175"/>
    </location>
</feature>
<evidence type="ECO:0000256" key="3">
    <source>
        <dbReference type="ARBA" id="ARBA00023155"/>
    </source>
</evidence>
<organism evidence="9 10">
    <name type="scientific">Sciurus carolinensis</name>
    <name type="common">Eastern gray squirrel</name>
    <dbReference type="NCBI Taxonomy" id="30640"/>
    <lineage>
        <taxon>Eukaryota</taxon>
        <taxon>Metazoa</taxon>
        <taxon>Chordata</taxon>
        <taxon>Craniata</taxon>
        <taxon>Vertebrata</taxon>
        <taxon>Euteleostomi</taxon>
        <taxon>Mammalia</taxon>
        <taxon>Eutheria</taxon>
        <taxon>Euarchontoglires</taxon>
        <taxon>Glires</taxon>
        <taxon>Rodentia</taxon>
        <taxon>Sciuromorpha</taxon>
        <taxon>Sciuridae</taxon>
        <taxon>Sciurinae</taxon>
        <taxon>Sciurini</taxon>
        <taxon>Sciurus</taxon>
    </lineage>
</organism>
<dbReference type="Gene3D" id="1.10.10.60">
    <property type="entry name" value="Homeodomain-like"/>
    <property type="match status" value="1"/>
</dbReference>
<dbReference type="PANTHER" id="PTHR24327:SF21">
    <property type="entry name" value="HOMEOBOX PROTEIN DLX-4"/>
    <property type="match status" value="1"/>
</dbReference>
<feature type="DNA-binding region" description="Homeobox" evidence="5">
    <location>
        <begin position="117"/>
        <end position="176"/>
    </location>
</feature>
<evidence type="ECO:0000256" key="6">
    <source>
        <dbReference type="RuleBase" id="RU000682"/>
    </source>
</evidence>
<dbReference type="EMBL" id="JAATJV010411964">
    <property type="protein sequence ID" value="MBZ3886818.1"/>
    <property type="molecule type" value="Genomic_DNA"/>
</dbReference>